<dbReference type="AlphaFoldDB" id="A0A072ULV4"/>
<gene>
    <name evidence="3" type="ordered locus">MTR_4g060370</name>
    <name evidence="4" type="ORF">MtrunA17_Chr4g0029641</name>
</gene>
<keyword evidence="1" id="KW-0812">Transmembrane</keyword>
<sequence>MQRMEHTTKIQFCVYVLIIFLSLFLVVTNGDKPRYTPRNAVKIAECVSYTDCQGGCPACYMRLTWFFKYILFFLSVHGLPSRNS</sequence>
<accession>A0A072ULV4</accession>
<dbReference type="InterPro" id="IPR009810">
    <property type="entry name" value="Nodulin_late_dom"/>
</dbReference>
<protein>
    <submittedName>
        <fullName evidence="3 4">Late nodulin</fullName>
    </submittedName>
</protein>
<keyword evidence="1" id="KW-1133">Transmembrane helix</keyword>
<dbReference type="Pfam" id="PF07127">
    <property type="entry name" value="Nodulin_late"/>
    <property type="match status" value="1"/>
</dbReference>
<reference evidence="7" key="4">
    <citation type="journal article" date="2018" name="Nat. Plants">
        <title>Whole-genome landscape of Medicago truncatula symbiotic genes.</title>
        <authorList>
            <person name="Pecrix Y."/>
            <person name="Staton S.E."/>
            <person name="Sallet E."/>
            <person name="Lelandais-Briere C."/>
            <person name="Moreau S."/>
            <person name="Carrere S."/>
            <person name="Blein T."/>
            <person name="Jardinaud M.F."/>
            <person name="Latrasse D."/>
            <person name="Zouine M."/>
            <person name="Zahm M."/>
            <person name="Kreplak J."/>
            <person name="Mayjonade B."/>
            <person name="Satge C."/>
            <person name="Perez M."/>
            <person name="Cauet S."/>
            <person name="Marande W."/>
            <person name="Chantry-Darmon C."/>
            <person name="Lopez-Roques C."/>
            <person name="Bouchez O."/>
            <person name="Berard A."/>
            <person name="Debelle F."/>
            <person name="Munos S."/>
            <person name="Bendahmane A."/>
            <person name="Berges H."/>
            <person name="Niebel A."/>
            <person name="Buitink J."/>
            <person name="Frugier F."/>
            <person name="Benhamed M."/>
            <person name="Crespi M."/>
            <person name="Gouzy J."/>
            <person name="Gamas P."/>
        </authorList>
    </citation>
    <scope>NUCLEOTIDE SEQUENCE [LARGE SCALE GENOMIC DNA]</scope>
    <source>
        <strain evidence="7">cv. Jemalong A17</strain>
    </source>
</reference>
<dbReference type="GO" id="GO:0046872">
    <property type="term" value="F:metal ion binding"/>
    <property type="evidence" value="ECO:0007669"/>
    <property type="project" value="InterPro"/>
</dbReference>
<dbReference type="Gramene" id="rna23161">
    <property type="protein sequence ID" value="RHN60785.1"/>
    <property type="gene ID" value="gene23161"/>
</dbReference>
<dbReference type="EMBL" id="PSQE01000004">
    <property type="protein sequence ID" value="RHN60785.1"/>
    <property type="molecule type" value="Genomic_DNA"/>
</dbReference>
<dbReference type="EMBL" id="CM001220">
    <property type="protein sequence ID" value="KEH30058.1"/>
    <property type="molecule type" value="Genomic_DNA"/>
</dbReference>
<proteinExistence type="predicted"/>
<dbReference type="HOGENOM" id="CLU_2530896_0_0_1"/>
<feature type="transmembrane region" description="Helical" evidence="1">
    <location>
        <begin position="12"/>
        <end position="30"/>
    </location>
</feature>
<evidence type="ECO:0000313" key="6">
    <source>
        <dbReference type="Proteomes" id="UP000002051"/>
    </source>
</evidence>
<name>A0A072ULV4_MEDTR</name>
<reference evidence="4" key="5">
    <citation type="journal article" date="2018" name="Nat. Plants">
        <title>Whole-genome landscape of Medicago truncatula symbiotic genes.</title>
        <authorList>
            <person name="Pecrix Y."/>
            <person name="Gamas P."/>
            <person name="Carrere S."/>
        </authorList>
    </citation>
    <scope>NUCLEOTIDE SEQUENCE</scope>
    <source>
        <tissue evidence="4">Leaves</tissue>
    </source>
</reference>
<dbReference type="Proteomes" id="UP000002051">
    <property type="component" value="Chromosome 4"/>
</dbReference>
<organism evidence="3 6">
    <name type="scientific">Medicago truncatula</name>
    <name type="common">Barrel medic</name>
    <name type="synonym">Medicago tribuloides</name>
    <dbReference type="NCBI Taxonomy" id="3880"/>
    <lineage>
        <taxon>Eukaryota</taxon>
        <taxon>Viridiplantae</taxon>
        <taxon>Streptophyta</taxon>
        <taxon>Embryophyta</taxon>
        <taxon>Tracheophyta</taxon>
        <taxon>Spermatophyta</taxon>
        <taxon>Magnoliopsida</taxon>
        <taxon>eudicotyledons</taxon>
        <taxon>Gunneridae</taxon>
        <taxon>Pentapetalae</taxon>
        <taxon>rosids</taxon>
        <taxon>fabids</taxon>
        <taxon>Fabales</taxon>
        <taxon>Fabaceae</taxon>
        <taxon>Papilionoideae</taxon>
        <taxon>50 kb inversion clade</taxon>
        <taxon>NPAAA clade</taxon>
        <taxon>Hologalegina</taxon>
        <taxon>IRL clade</taxon>
        <taxon>Trifolieae</taxon>
        <taxon>Medicago</taxon>
    </lineage>
</organism>
<reference evidence="3 6" key="2">
    <citation type="journal article" date="2014" name="BMC Genomics">
        <title>An improved genome release (version Mt4.0) for the model legume Medicago truncatula.</title>
        <authorList>
            <person name="Tang H."/>
            <person name="Krishnakumar V."/>
            <person name="Bidwell S."/>
            <person name="Rosen B."/>
            <person name="Chan A."/>
            <person name="Zhou S."/>
            <person name="Gentzbittel L."/>
            <person name="Childs K.L."/>
            <person name="Yandell M."/>
            <person name="Gundlach H."/>
            <person name="Mayer K.F."/>
            <person name="Schwartz D.C."/>
            <person name="Town C.D."/>
        </authorList>
    </citation>
    <scope>GENOME REANNOTATION</scope>
    <source>
        <strain evidence="3">A17</strain>
        <strain evidence="5 6">cv. Jemalong A17</strain>
    </source>
</reference>
<keyword evidence="1" id="KW-0472">Membrane</keyword>
<reference evidence="3 6" key="1">
    <citation type="journal article" date="2011" name="Nature">
        <title>The Medicago genome provides insight into the evolution of rhizobial symbioses.</title>
        <authorList>
            <person name="Young N.D."/>
            <person name="Debelle F."/>
            <person name="Oldroyd G.E."/>
            <person name="Geurts R."/>
            <person name="Cannon S.B."/>
            <person name="Udvardi M.K."/>
            <person name="Benedito V.A."/>
            <person name="Mayer K.F."/>
            <person name="Gouzy J."/>
            <person name="Schoof H."/>
            <person name="Van de Peer Y."/>
            <person name="Proost S."/>
            <person name="Cook D.R."/>
            <person name="Meyers B.C."/>
            <person name="Spannagl M."/>
            <person name="Cheung F."/>
            <person name="De Mita S."/>
            <person name="Krishnakumar V."/>
            <person name="Gundlach H."/>
            <person name="Zhou S."/>
            <person name="Mudge J."/>
            <person name="Bharti A.K."/>
            <person name="Murray J.D."/>
            <person name="Naoumkina M.A."/>
            <person name="Rosen B."/>
            <person name="Silverstein K.A."/>
            <person name="Tang H."/>
            <person name="Rombauts S."/>
            <person name="Zhao P.X."/>
            <person name="Zhou P."/>
            <person name="Barbe V."/>
            <person name="Bardou P."/>
            <person name="Bechner M."/>
            <person name="Bellec A."/>
            <person name="Berger A."/>
            <person name="Berges H."/>
            <person name="Bidwell S."/>
            <person name="Bisseling T."/>
            <person name="Choisne N."/>
            <person name="Couloux A."/>
            <person name="Denny R."/>
            <person name="Deshpande S."/>
            <person name="Dai X."/>
            <person name="Doyle J.J."/>
            <person name="Dudez A.M."/>
            <person name="Farmer A.D."/>
            <person name="Fouteau S."/>
            <person name="Franken C."/>
            <person name="Gibelin C."/>
            <person name="Gish J."/>
            <person name="Goldstein S."/>
            <person name="Gonzalez A.J."/>
            <person name="Green P.J."/>
            <person name="Hallab A."/>
            <person name="Hartog M."/>
            <person name="Hua A."/>
            <person name="Humphray S.J."/>
            <person name="Jeong D.H."/>
            <person name="Jing Y."/>
            <person name="Jocker A."/>
            <person name="Kenton S.M."/>
            <person name="Kim D.J."/>
            <person name="Klee K."/>
            <person name="Lai H."/>
            <person name="Lang C."/>
            <person name="Lin S."/>
            <person name="Macmil S.L."/>
            <person name="Magdelenat G."/>
            <person name="Matthews L."/>
            <person name="McCorrison J."/>
            <person name="Monaghan E.L."/>
            <person name="Mun J.H."/>
            <person name="Najar F.Z."/>
            <person name="Nicholson C."/>
            <person name="Noirot C."/>
            <person name="O'Bleness M."/>
            <person name="Paule C.R."/>
            <person name="Poulain J."/>
            <person name="Prion F."/>
            <person name="Qin B."/>
            <person name="Qu C."/>
            <person name="Retzel E.F."/>
            <person name="Riddle C."/>
            <person name="Sallet E."/>
            <person name="Samain S."/>
            <person name="Samson N."/>
            <person name="Sanders I."/>
            <person name="Saurat O."/>
            <person name="Scarpelli C."/>
            <person name="Schiex T."/>
            <person name="Segurens B."/>
            <person name="Severin A.J."/>
            <person name="Sherrier D.J."/>
            <person name="Shi R."/>
            <person name="Sims S."/>
            <person name="Singer S.R."/>
            <person name="Sinharoy S."/>
            <person name="Sterck L."/>
            <person name="Viollet A."/>
            <person name="Wang B.B."/>
            <person name="Wang K."/>
            <person name="Wang M."/>
            <person name="Wang X."/>
            <person name="Warfsmann J."/>
            <person name="Weissenbach J."/>
            <person name="White D.D."/>
            <person name="White J.D."/>
            <person name="Wiley G.B."/>
            <person name="Wincker P."/>
            <person name="Xing Y."/>
            <person name="Yang L."/>
            <person name="Yao Z."/>
            <person name="Ying F."/>
            <person name="Zhai J."/>
            <person name="Zhou L."/>
            <person name="Zuber A."/>
            <person name="Denarie J."/>
            <person name="Dixon R.A."/>
            <person name="May G.D."/>
            <person name="Schwartz D.C."/>
            <person name="Rogers J."/>
            <person name="Quetier F."/>
            <person name="Town C.D."/>
            <person name="Roe B.A."/>
        </authorList>
    </citation>
    <scope>NUCLEOTIDE SEQUENCE [LARGE SCALE GENOMIC DNA]</scope>
    <source>
        <strain evidence="3">A17</strain>
        <strain evidence="5 6">cv. Jemalong A17</strain>
    </source>
</reference>
<dbReference type="EnsemblPlants" id="KEH30058">
    <property type="protein sequence ID" value="KEH30058"/>
    <property type="gene ID" value="MTR_4g060370"/>
</dbReference>
<evidence type="ECO:0000313" key="4">
    <source>
        <dbReference type="EMBL" id="RHN60785.1"/>
    </source>
</evidence>
<reference evidence="5" key="3">
    <citation type="submission" date="2015-04" db="UniProtKB">
        <authorList>
            <consortium name="EnsemblPlants"/>
        </authorList>
    </citation>
    <scope>IDENTIFICATION</scope>
    <source>
        <strain evidence="5">cv. Jemalong A17</strain>
    </source>
</reference>
<dbReference type="Proteomes" id="UP000265566">
    <property type="component" value="Chromosome 4"/>
</dbReference>
<feature type="domain" description="Late nodulin" evidence="2">
    <location>
        <begin position="8"/>
        <end position="58"/>
    </location>
</feature>
<evidence type="ECO:0000313" key="3">
    <source>
        <dbReference type="EMBL" id="KEH30058.1"/>
    </source>
</evidence>
<evidence type="ECO:0000259" key="2">
    <source>
        <dbReference type="Pfam" id="PF07127"/>
    </source>
</evidence>
<feature type="transmembrane region" description="Helical" evidence="1">
    <location>
        <begin position="63"/>
        <end position="80"/>
    </location>
</feature>
<keyword evidence="6" id="KW-1185">Reference proteome</keyword>
<evidence type="ECO:0000313" key="5">
    <source>
        <dbReference type="EnsemblPlants" id="KEH30058"/>
    </source>
</evidence>
<evidence type="ECO:0000313" key="7">
    <source>
        <dbReference type="Proteomes" id="UP000265566"/>
    </source>
</evidence>
<evidence type="ECO:0000256" key="1">
    <source>
        <dbReference type="SAM" id="Phobius"/>
    </source>
</evidence>